<dbReference type="InterPro" id="IPR011035">
    <property type="entry name" value="Ribosomal_bL25/Gln-tRNA_synth"/>
</dbReference>
<gene>
    <name evidence="8" type="primary">glnS</name>
    <name evidence="13" type="ORF">Q0S36_13655</name>
    <name evidence="14" type="ORF">SAMN04488690_3109</name>
</gene>
<dbReference type="SUPFAM" id="SSF52374">
    <property type="entry name" value="Nucleotidylyl transferase"/>
    <property type="match status" value="1"/>
</dbReference>
<feature type="binding site" evidence="8">
    <location>
        <begin position="296"/>
        <end position="298"/>
    </location>
    <ligand>
        <name>ATP</name>
        <dbReference type="ChEBI" id="CHEBI:30616"/>
    </ligand>
</feature>
<dbReference type="EMBL" id="JAUKNN010000034">
    <property type="protein sequence ID" value="MDN8670383.1"/>
    <property type="molecule type" value="Genomic_DNA"/>
</dbReference>
<dbReference type="FunFam" id="2.40.240.10:FF:000020">
    <property type="entry name" value="Glutamine--tRNA ligase"/>
    <property type="match status" value="1"/>
</dbReference>
<dbReference type="FunFam" id="3.40.50.620:FF:000037">
    <property type="entry name" value="Glutamine--tRNA ligase cytoplasmic"/>
    <property type="match status" value="1"/>
</dbReference>
<evidence type="ECO:0000259" key="10">
    <source>
        <dbReference type="Pfam" id="PF00749"/>
    </source>
</evidence>
<dbReference type="InterPro" id="IPR022861">
    <property type="entry name" value="Gln_tRNA_ligase_bac"/>
</dbReference>
<feature type="binding site" evidence="8">
    <location>
        <begin position="45"/>
        <end position="47"/>
    </location>
    <ligand>
        <name>ATP</name>
        <dbReference type="ChEBI" id="CHEBI:30616"/>
    </ligand>
</feature>
<reference evidence="13" key="3">
    <citation type="submission" date="2023-07" db="EMBL/GenBank/DDBJ databases">
        <title>Stenotrophomonas isolates from soil.</title>
        <authorList>
            <person name="Sharma V."/>
            <person name="Zur-Pinska J."/>
            <person name="Hay A.G."/>
        </authorList>
    </citation>
    <scope>NUCLEOTIDE SEQUENCE</scope>
    <source>
        <strain evidence="13">C2</strain>
    </source>
</reference>
<evidence type="ECO:0000256" key="3">
    <source>
        <dbReference type="ARBA" id="ARBA00022598"/>
    </source>
</evidence>
<evidence type="ECO:0000256" key="6">
    <source>
        <dbReference type="ARBA" id="ARBA00022917"/>
    </source>
</evidence>
<dbReference type="PANTHER" id="PTHR43097">
    <property type="entry name" value="GLUTAMINE-TRNA LIGASE"/>
    <property type="match status" value="1"/>
</dbReference>
<keyword evidence="7 8" id="KW-0030">Aminoacyl-tRNA synthetase</keyword>
<dbReference type="GO" id="GO:0005829">
    <property type="term" value="C:cytosol"/>
    <property type="evidence" value="ECO:0007669"/>
    <property type="project" value="TreeGrafter"/>
</dbReference>
<evidence type="ECO:0000313" key="16">
    <source>
        <dbReference type="Proteomes" id="UP001174315"/>
    </source>
</evidence>
<feature type="domain" description="tRNA synthetases class I (E and Q) anti-codon binding" evidence="12">
    <location>
        <begin position="484"/>
        <end position="559"/>
    </location>
</feature>
<dbReference type="NCBIfam" id="TIGR00440">
    <property type="entry name" value="glnS"/>
    <property type="match status" value="1"/>
</dbReference>
<evidence type="ECO:0000313" key="14">
    <source>
        <dbReference type="EMBL" id="SLM25360.1"/>
    </source>
</evidence>
<dbReference type="GO" id="GO:0006424">
    <property type="term" value="P:glutamyl-tRNA aminoacylation"/>
    <property type="evidence" value="ECO:0007669"/>
    <property type="project" value="UniProtKB-UniRule"/>
</dbReference>
<dbReference type="AlphaFoldDB" id="A0A1W1H185"/>
<keyword evidence="3 8" id="KW-0436">Ligase</keyword>
<comment type="catalytic activity">
    <reaction evidence="8">
        <text>tRNA(Gln) + L-glutamine + ATP = L-glutaminyl-tRNA(Gln) + AMP + diphosphate</text>
        <dbReference type="Rhea" id="RHEA:20121"/>
        <dbReference type="Rhea" id="RHEA-COMP:9662"/>
        <dbReference type="Rhea" id="RHEA-COMP:9681"/>
        <dbReference type="ChEBI" id="CHEBI:30616"/>
        <dbReference type="ChEBI" id="CHEBI:33019"/>
        <dbReference type="ChEBI" id="CHEBI:58359"/>
        <dbReference type="ChEBI" id="CHEBI:78442"/>
        <dbReference type="ChEBI" id="CHEBI:78521"/>
        <dbReference type="ChEBI" id="CHEBI:456215"/>
        <dbReference type="EC" id="6.1.1.18"/>
    </reaction>
</comment>
<protein>
    <recommendedName>
        <fullName evidence="8">Glutamine--tRNA ligase</fullName>
        <ecNumber evidence="8">6.1.1.18</ecNumber>
    </recommendedName>
    <alternativeName>
        <fullName evidence="8">Glutaminyl-tRNA synthetase</fullName>
        <shortName evidence="8">GlnRS</shortName>
    </alternativeName>
</protein>
<dbReference type="Pfam" id="PF20974">
    <property type="entry name" value="tRNA-synt_1c_C2"/>
    <property type="match status" value="1"/>
</dbReference>
<comment type="subunit">
    <text evidence="8">Monomer.</text>
</comment>
<comment type="subcellular location">
    <subcellularLocation>
        <location evidence="8">Cytoplasm</location>
    </subcellularLocation>
</comment>
<dbReference type="GO" id="GO:0004819">
    <property type="term" value="F:glutamine-tRNA ligase activity"/>
    <property type="evidence" value="ECO:0007669"/>
    <property type="project" value="UniProtKB-UniRule"/>
</dbReference>
<dbReference type="PANTHER" id="PTHR43097:SF5">
    <property type="entry name" value="GLUTAMATE--TRNA LIGASE"/>
    <property type="match status" value="1"/>
</dbReference>
<dbReference type="GO" id="GO:0006425">
    <property type="term" value="P:glutaminyl-tRNA aminoacylation"/>
    <property type="evidence" value="ECO:0007669"/>
    <property type="project" value="UniProtKB-UniRule"/>
</dbReference>
<dbReference type="SUPFAM" id="SSF50715">
    <property type="entry name" value="Ribosomal protein L25-like"/>
    <property type="match status" value="1"/>
</dbReference>
<feature type="binding site" evidence="8">
    <location>
        <begin position="51"/>
        <end position="57"/>
    </location>
    <ligand>
        <name>ATP</name>
        <dbReference type="ChEBI" id="CHEBI:30616"/>
    </ligand>
</feature>
<dbReference type="InterPro" id="IPR020059">
    <property type="entry name" value="Glu/Gln-tRNA-synth_Ib_codon-bd"/>
</dbReference>
<dbReference type="InterPro" id="IPR049437">
    <property type="entry name" value="tRNA-synt_1c_C2"/>
</dbReference>
<dbReference type="PRINTS" id="PR00987">
    <property type="entry name" value="TRNASYNTHGLU"/>
</dbReference>
<dbReference type="InterPro" id="IPR020058">
    <property type="entry name" value="Glu/Gln-tRNA-synth_Ib_cat-dom"/>
</dbReference>
<comment type="caution">
    <text evidence="8">Lacks conserved residue(s) required for the propagation of feature annotation.</text>
</comment>
<keyword evidence="6 8" id="KW-0648">Protein biosynthesis</keyword>
<feature type="binding site" evidence="8">
    <location>
        <position position="77"/>
    </location>
    <ligand>
        <name>L-glutamine</name>
        <dbReference type="ChEBI" id="CHEBI:58359"/>
    </ligand>
</feature>
<dbReference type="InterPro" id="IPR014729">
    <property type="entry name" value="Rossmann-like_a/b/a_fold"/>
</dbReference>
<evidence type="ECO:0000256" key="8">
    <source>
        <dbReference type="HAMAP-Rule" id="MF_00126"/>
    </source>
</evidence>
<feature type="binding site" evidence="8">
    <location>
        <position position="221"/>
    </location>
    <ligand>
        <name>L-glutamine</name>
        <dbReference type="ChEBI" id="CHEBI:58359"/>
    </ligand>
</feature>
<feature type="binding site" evidence="8">
    <location>
        <position position="240"/>
    </location>
    <ligand>
        <name>ATP</name>
        <dbReference type="ChEBI" id="CHEBI:30616"/>
    </ligand>
</feature>
<dbReference type="Pfam" id="PF00749">
    <property type="entry name" value="tRNA-synt_1c"/>
    <property type="match status" value="2"/>
</dbReference>
<evidence type="ECO:0000256" key="7">
    <source>
        <dbReference type="ARBA" id="ARBA00023146"/>
    </source>
</evidence>
<reference evidence="15" key="2">
    <citation type="submission" date="2016-10" db="EMBL/GenBank/DDBJ databases">
        <authorList>
            <person name="Varghese N."/>
        </authorList>
    </citation>
    <scope>NUCLEOTIDE SEQUENCE [LARGE SCALE GENOMIC DNA]</scope>
    <source>
        <strain evidence="15">92MFCol6.1</strain>
    </source>
</reference>
<dbReference type="EC" id="6.1.1.18" evidence="8"/>
<dbReference type="HAMAP" id="MF_00126">
    <property type="entry name" value="Gln_tRNA_synth"/>
    <property type="match status" value="1"/>
</dbReference>
<dbReference type="NCBIfam" id="NF011291">
    <property type="entry name" value="PRK14703.1"/>
    <property type="match status" value="1"/>
</dbReference>
<dbReference type="Gene3D" id="3.40.50.620">
    <property type="entry name" value="HUPs"/>
    <property type="match status" value="1"/>
</dbReference>
<dbReference type="InterPro" id="IPR004514">
    <property type="entry name" value="Gln-tRNA-synth"/>
</dbReference>
<feature type="short sequence motif" description="'HIGH' region" evidence="8">
    <location>
        <begin position="44"/>
        <end position="54"/>
    </location>
</feature>
<dbReference type="InterPro" id="IPR020056">
    <property type="entry name" value="Rbsml_bL25/Gln-tRNA_synth_N"/>
</dbReference>
<feature type="binding site" evidence="8">
    <location>
        <begin position="288"/>
        <end position="289"/>
    </location>
    <ligand>
        <name>ATP</name>
        <dbReference type="ChEBI" id="CHEBI:30616"/>
    </ligand>
</feature>
<evidence type="ECO:0000256" key="4">
    <source>
        <dbReference type="ARBA" id="ARBA00022741"/>
    </source>
</evidence>
<feature type="domain" description="Glutamyl/glutaminyl-tRNA synthetase class Ib catalytic" evidence="10">
    <location>
        <begin position="280"/>
        <end position="349"/>
    </location>
</feature>
<evidence type="ECO:0000259" key="11">
    <source>
        <dbReference type="Pfam" id="PF03950"/>
    </source>
</evidence>
<dbReference type="InterPro" id="IPR050132">
    <property type="entry name" value="Gln/Glu-tRNA_Ligase"/>
</dbReference>
<evidence type="ECO:0000259" key="12">
    <source>
        <dbReference type="Pfam" id="PF20974"/>
    </source>
</evidence>
<dbReference type="Proteomes" id="UP001174315">
    <property type="component" value="Unassembled WGS sequence"/>
</dbReference>
<keyword evidence="5 8" id="KW-0067">ATP-binding</keyword>
<proteinExistence type="inferred from homology"/>
<sequence>MSEHTPASPETPADSHEKRDFIRQIVREDLASGKHQAIKTRFPPEPNGYLHIGHAKSICLNFGVAGEFGGVCNLRFDDTNPAKEDPEYVAAIQDDVRWLGFEWNELRHASDYFDAYYLAAEKLIADGKAYVCDLSAEEVRAYRGTLTEPGRPSPWRDRSVEENLDLFRRMRAGEFPDGARTVRAKIDMASGNINLRDPALYRIKHVEHQNTGNAWPIYPMYDFAHALGDSIEGITHSLCTLEFEDHRPLYDWCVDNVDFAHDDALTQPLVDAGLPREAAKPRQIEFSRLNINYTVMSKRKLMALVTEQLVDGWEDPRMPTLQGLRRRGYTPAAMRLFAERVGISKQNSLIDFSVLEGALREDLDSAAPRRMAVVDPVKLVLTNLADGHEEQLTFSNHPKDESFGTREVPFAREVWIDREDFAEVPPKGWKRLVPGGEVRLRGAGIIRCDEVIKDADGTITELRGWLDPESRPGMEGANRKVKGTIHWVSAVHGVPAEIRLYDRLFSVPNPDDESEGKTYRDYLNPESRRTVIGYVEPAAATAAPEQSFQFERTGYFVADRRDHTAAKPVFNRSVTLRDTWSA</sequence>
<keyword evidence="4 8" id="KW-0547">Nucleotide-binding</keyword>
<feature type="short sequence motif" description="'KMSKS' region" evidence="8">
    <location>
        <begin position="295"/>
        <end position="299"/>
    </location>
</feature>
<evidence type="ECO:0000256" key="5">
    <source>
        <dbReference type="ARBA" id="ARBA00022840"/>
    </source>
</evidence>
<evidence type="ECO:0000256" key="9">
    <source>
        <dbReference type="RuleBase" id="RU363037"/>
    </source>
</evidence>
<evidence type="ECO:0000313" key="13">
    <source>
        <dbReference type="EMBL" id="MDN8670383.1"/>
    </source>
</evidence>
<reference evidence="14" key="1">
    <citation type="submission" date="2016-10" db="EMBL/GenBank/DDBJ databases">
        <authorList>
            <person name="de Groot N.N."/>
        </authorList>
    </citation>
    <scope>NUCLEOTIDE SEQUENCE [LARGE SCALE GENOMIC DNA]</scope>
    <source>
        <strain evidence="14">92MFCol6.1</strain>
    </source>
</reference>
<dbReference type="Pfam" id="PF03950">
    <property type="entry name" value="tRNA-synt_1c_C"/>
    <property type="match status" value="1"/>
</dbReference>
<feature type="domain" description="Glutamyl/glutaminyl-tRNA synthetase class Ib anti-codon binding" evidence="11">
    <location>
        <begin position="367"/>
        <end position="464"/>
    </location>
</feature>
<accession>A0A1W1H185</accession>
<dbReference type="GO" id="GO:0005524">
    <property type="term" value="F:ATP binding"/>
    <property type="evidence" value="ECO:0007669"/>
    <property type="project" value="UniProtKB-UniRule"/>
</dbReference>
<dbReference type="Gene3D" id="2.40.240.10">
    <property type="entry name" value="Ribosomal Protein L25, Chain P"/>
    <property type="match status" value="2"/>
</dbReference>
<feature type="domain" description="Glutamyl/glutaminyl-tRNA synthetase class Ib catalytic" evidence="10">
    <location>
        <begin position="38"/>
        <end position="260"/>
    </location>
</feature>
<name>A0A1W1H185_9GAMM</name>
<dbReference type="EMBL" id="FWEU01000004">
    <property type="protein sequence ID" value="SLM25360.1"/>
    <property type="molecule type" value="Genomic_DNA"/>
</dbReference>
<evidence type="ECO:0000313" key="15">
    <source>
        <dbReference type="Proteomes" id="UP000191133"/>
    </source>
</evidence>
<evidence type="ECO:0000256" key="2">
    <source>
        <dbReference type="ARBA" id="ARBA00022490"/>
    </source>
</evidence>
<dbReference type="InterPro" id="IPR000924">
    <property type="entry name" value="Glu/Gln-tRNA-synth"/>
</dbReference>
<keyword evidence="2 8" id="KW-0963">Cytoplasm</keyword>
<organism evidence="14 15">
    <name type="scientific">Stenotrophomonas indicatrix</name>
    <dbReference type="NCBI Taxonomy" id="2045451"/>
    <lineage>
        <taxon>Bacteria</taxon>
        <taxon>Pseudomonadati</taxon>
        <taxon>Pseudomonadota</taxon>
        <taxon>Gammaproteobacteria</taxon>
        <taxon>Lysobacterales</taxon>
        <taxon>Lysobacteraceae</taxon>
        <taxon>Stenotrophomonas</taxon>
    </lineage>
</organism>
<dbReference type="Proteomes" id="UP000191133">
    <property type="component" value="Unassembled WGS sequence"/>
</dbReference>
<keyword evidence="16" id="KW-1185">Reference proteome</keyword>
<comment type="similarity">
    <text evidence="1 8 9">Belongs to the class-I aminoacyl-tRNA synthetase family.</text>
</comment>
<dbReference type="RefSeq" id="WP_025877940.1">
    <property type="nucleotide sequence ID" value="NZ_CBCSJV010000054.1"/>
</dbReference>
<evidence type="ECO:0000256" key="1">
    <source>
        <dbReference type="ARBA" id="ARBA00005594"/>
    </source>
</evidence>